<organism evidence="9 10">
    <name type="scientific">Fusarium torreyae</name>
    <dbReference type="NCBI Taxonomy" id="1237075"/>
    <lineage>
        <taxon>Eukaryota</taxon>
        <taxon>Fungi</taxon>
        <taxon>Dikarya</taxon>
        <taxon>Ascomycota</taxon>
        <taxon>Pezizomycotina</taxon>
        <taxon>Sordariomycetes</taxon>
        <taxon>Hypocreomycetidae</taxon>
        <taxon>Hypocreales</taxon>
        <taxon>Nectriaceae</taxon>
        <taxon>Fusarium</taxon>
    </lineage>
</organism>
<dbReference type="AlphaFoldDB" id="A0A9W8VG48"/>
<evidence type="ECO:0000256" key="4">
    <source>
        <dbReference type="ARBA" id="ARBA00022771"/>
    </source>
</evidence>
<proteinExistence type="predicted"/>
<dbReference type="Gene3D" id="4.10.60.10">
    <property type="entry name" value="Zinc finger, CCHC-type"/>
    <property type="match status" value="1"/>
</dbReference>
<dbReference type="InterPro" id="IPR001878">
    <property type="entry name" value="Znf_CCHC"/>
</dbReference>
<dbReference type="SMART" id="SM00343">
    <property type="entry name" value="ZnF_C2HC"/>
    <property type="match status" value="5"/>
</dbReference>
<evidence type="ECO:0000313" key="9">
    <source>
        <dbReference type="EMBL" id="KAJ4265623.1"/>
    </source>
</evidence>
<dbReference type="GO" id="GO:0071036">
    <property type="term" value="P:nuclear polyadenylation-dependent snoRNA catabolic process"/>
    <property type="evidence" value="ECO:0007669"/>
    <property type="project" value="TreeGrafter"/>
</dbReference>
<feature type="domain" description="CCHC-type" evidence="8">
    <location>
        <begin position="316"/>
        <end position="332"/>
    </location>
</feature>
<dbReference type="GO" id="GO:0031499">
    <property type="term" value="C:TRAMP complex"/>
    <property type="evidence" value="ECO:0007669"/>
    <property type="project" value="TreeGrafter"/>
</dbReference>
<dbReference type="GO" id="GO:0003723">
    <property type="term" value="F:RNA binding"/>
    <property type="evidence" value="ECO:0007669"/>
    <property type="project" value="TreeGrafter"/>
</dbReference>
<dbReference type="PANTHER" id="PTHR46543">
    <property type="entry name" value="ZINC FINGER CCHC DOMAIN-CONTAINING PROTEIN 7"/>
    <property type="match status" value="1"/>
</dbReference>
<keyword evidence="3" id="KW-0677">Repeat</keyword>
<dbReference type="GO" id="GO:0008270">
    <property type="term" value="F:zinc ion binding"/>
    <property type="evidence" value="ECO:0007669"/>
    <property type="project" value="UniProtKB-KW"/>
</dbReference>
<evidence type="ECO:0000256" key="5">
    <source>
        <dbReference type="ARBA" id="ARBA00022833"/>
    </source>
</evidence>
<feature type="region of interest" description="Disordered" evidence="7">
    <location>
        <begin position="193"/>
        <end position="296"/>
    </location>
</feature>
<reference evidence="9" key="1">
    <citation type="submission" date="2022-09" db="EMBL/GenBank/DDBJ databases">
        <title>Fusarium specimens isolated from Avocado Roots.</title>
        <authorList>
            <person name="Stajich J."/>
            <person name="Roper C."/>
            <person name="Heimlech-Rivalta G."/>
        </authorList>
    </citation>
    <scope>NUCLEOTIDE SEQUENCE</scope>
    <source>
        <strain evidence="9">CF00136</strain>
    </source>
</reference>
<dbReference type="InterPro" id="IPR036875">
    <property type="entry name" value="Znf_CCHC_sf"/>
</dbReference>
<feature type="region of interest" description="Disordered" evidence="7">
    <location>
        <begin position="1"/>
        <end position="96"/>
    </location>
</feature>
<feature type="domain" description="CCHC-type" evidence="8">
    <location>
        <begin position="353"/>
        <end position="369"/>
    </location>
</feature>
<evidence type="ECO:0000313" key="10">
    <source>
        <dbReference type="Proteomes" id="UP001152049"/>
    </source>
</evidence>
<dbReference type="Proteomes" id="UP001152049">
    <property type="component" value="Unassembled WGS sequence"/>
</dbReference>
<dbReference type="PANTHER" id="PTHR46543:SF1">
    <property type="entry name" value="ZINC FINGER CCHC DOMAIN-CONTAINING PROTEIN 7"/>
    <property type="match status" value="1"/>
</dbReference>
<sequence>MAAEEFDPGEVIYLSSGDESPAPTKKRPLEDTRSSNSPEGQASSAPDPKRLRTDASETTASGIVVAVDEESKPTADSATIRKSSTQSSAPSDSALKTLGELPDYKQDTVNFKVPNLADKKGGSWLNRFKDWVRAFHALNVGNSDTITSSLAQSAYAYYIDHHAGLKPKKRKNAKQVAKELESTGELEALVRSLQPSSVTQSTLDSWVKRQSRKEPGGKGKQSRAASVSEGEIDEADDHESESEAEYEPTLSKNERTGEAGNAASGNNAQMNGNSTSNASNHQNLPPVNTHRNVPTGNDALEQQRKYFPSANDPTQMCLLCGLNTHLAPSCPTLICSSCGSLDHPEICCPEKERCDKCRQLGHQAAHCAEKLALTKEEGLACAICSSTDHLEKQCTQVWRSFHPDTYAVKKVAFIPASCSMCGSDRHFSSDCNRRRDTLSNPTWSVKNRDQYVDPDCGMAAIEEATGGPHNSRNMRAPELKIRGHAARTTNVHYSDDDSEVEFLGHKRVQKPAIGQIRMASNIQMPNAQNGRPRRRGRQDGAPAQPPLPPGPPPPGPPPTRGSVGYPPPPGVPSGPPPSLPRKPPARDYRNVPPPPPQASQGQGRGNNAPQGPKPRGGGHGGRGGRGGRGRGRGRGK</sequence>
<feature type="compositionally biased region" description="Polar residues" evidence="7">
    <location>
        <begin position="598"/>
        <end position="609"/>
    </location>
</feature>
<evidence type="ECO:0000256" key="2">
    <source>
        <dbReference type="ARBA" id="ARBA00022723"/>
    </source>
</evidence>
<dbReference type="OrthoDB" id="7608935at2759"/>
<comment type="subcellular location">
    <subcellularLocation>
        <location evidence="1">Nucleus</location>
    </subcellularLocation>
</comment>
<feature type="region of interest" description="Disordered" evidence="7">
    <location>
        <begin position="511"/>
        <end position="636"/>
    </location>
</feature>
<dbReference type="GO" id="GO:0071037">
    <property type="term" value="P:nuclear polyadenylation-dependent snRNA catabolic process"/>
    <property type="evidence" value="ECO:0007669"/>
    <property type="project" value="TreeGrafter"/>
</dbReference>
<feature type="compositionally biased region" description="Polar residues" evidence="7">
    <location>
        <begin position="193"/>
        <end position="204"/>
    </location>
</feature>
<dbReference type="GO" id="GO:0071039">
    <property type="term" value="P:nuclear polyadenylation-dependent CUT catabolic process"/>
    <property type="evidence" value="ECO:0007669"/>
    <property type="project" value="TreeGrafter"/>
</dbReference>
<keyword evidence="5" id="KW-0862">Zinc</keyword>
<feature type="compositionally biased region" description="Pro residues" evidence="7">
    <location>
        <begin position="543"/>
        <end position="582"/>
    </location>
</feature>
<evidence type="ECO:0000256" key="6">
    <source>
        <dbReference type="ARBA" id="ARBA00023242"/>
    </source>
</evidence>
<dbReference type="GO" id="GO:0071038">
    <property type="term" value="P:TRAMP-dependent tRNA surveillance pathway"/>
    <property type="evidence" value="ECO:0007669"/>
    <property type="project" value="TreeGrafter"/>
</dbReference>
<dbReference type="EMBL" id="JAOQAZ010000006">
    <property type="protein sequence ID" value="KAJ4265623.1"/>
    <property type="molecule type" value="Genomic_DNA"/>
</dbReference>
<dbReference type="GO" id="GO:0071035">
    <property type="term" value="P:nuclear polyadenylation-dependent rRNA catabolic process"/>
    <property type="evidence" value="ECO:0007669"/>
    <property type="project" value="TreeGrafter"/>
</dbReference>
<evidence type="ECO:0000256" key="7">
    <source>
        <dbReference type="SAM" id="MobiDB-lite"/>
    </source>
</evidence>
<dbReference type="SUPFAM" id="SSF57756">
    <property type="entry name" value="Retrovirus zinc finger-like domains"/>
    <property type="match status" value="1"/>
</dbReference>
<dbReference type="InterPro" id="IPR051644">
    <property type="entry name" value="TRAMP_AT-DNA-binding"/>
</dbReference>
<name>A0A9W8VG48_9HYPO</name>
<comment type="caution">
    <text evidence="9">The sequence shown here is derived from an EMBL/GenBank/DDBJ whole genome shotgun (WGS) entry which is preliminary data.</text>
</comment>
<feature type="compositionally biased region" description="Gly residues" evidence="7">
    <location>
        <begin position="614"/>
        <end position="624"/>
    </location>
</feature>
<protein>
    <recommendedName>
        <fullName evidence="8">CCHC-type domain-containing protein</fullName>
    </recommendedName>
</protein>
<evidence type="ECO:0000256" key="1">
    <source>
        <dbReference type="ARBA" id="ARBA00004123"/>
    </source>
</evidence>
<feature type="compositionally biased region" description="Polar residues" evidence="7">
    <location>
        <begin position="34"/>
        <end position="44"/>
    </location>
</feature>
<feature type="domain" description="CCHC-type" evidence="8">
    <location>
        <begin position="334"/>
        <end position="350"/>
    </location>
</feature>
<gene>
    <name evidence="9" type="ORF">NW762_004917</name>
</gene>
<keyword evidence="10" id="KW-1185">Reference proteome</keyword>
<feature type="compositionally biased region" description="Polar residues" evidence="7">
    <location>
        <begin position="518"/>
        <end position="529"/>
    </location>
</feature>
<feature type="domain" description="CCHC-type" evidence="8">
    <location>
        <begin position="417"/>
        <end position="433"/>
    </location>
</feature>
<keyword evidence="6" id="KW-0539">Nucleus</keyword>
<evidence type="ECO:0000256" key="3">
    <source>
        <dbReference type="ARBA" id="ARBA00022737"/>
    </source>
</evidence>
<keyword evidence="4" id="KW-0863">Zinc-finger</keyword>
<keyword evidence="2" id="KW-0479">Metal-binding</keyword>
<feature type="domain" description="CCHC-type" evidence="8">
    <location>
        <begin position="380"/>
        <end position="396"/>
    </location>
</feature>
<feature type="compositionally biased region" description="Acidic residues" evidence="7">
    <location>
        <begin position="230"/>
        <end position="246"/>
    </location>
</feature>
<accession>A0A9W8VG48</accession>
<feature type="compositionally biased region" description="Basic residues" evidence="7">
    <location>
        <begin position="625"/>
        <end position="636"/>
    </location>
</feature>
<dbReference type="GO" id="GO:0071031">
    <property type="term" value="P:nuclear mRNA surveillance of mRNA 3'-end processing"/>
    <property type="evidence" value="ECO:0007669"/>
    <property type="project" value="TreeGrafter"/>
</dbReference>
<evidence type="ECO:0000259" key="8">
    <source>
        <dbReference type="SMART" id="SM00343"/>
    </source>
</evidence>
<feature type="compositionally biased region" description="Low complexity" evidence="7">
    <location>
        <begin position="258"/>
        <end position="273"/>
    </location>
</feature>
<feature type="compositionally biased region" description="Polar residues" evidence="7">
    <location>
        <begin position="274"/>
        <end position="295"/>
    </location>
</feature>
<feature type="compositionally biased region" description="Low complexity" evidence="7">
    <location>
        <begin position="83"/>
        <end position="93"/>
    </location>
</feature>